<dbReference type="GO" id="GO:0000175">
    <property type="term" value="F:3'-5'-RNA exonuclease activity"/>
    <property type="evidence" value="ECO:0007669"/>
    <property type="project" value="TreeGrafter"/>
</dbReference>
<dbReference type="InterPro" id="IPR012340">
    <property type="entry name" value="NA-bd_OB-fold"/>
</dbReference>
<dbReference type="OrthoDB" id="5800376at2"/>
<gene>
    <name evidence="3" type="ORF">SAMN05443637_104191</name>
</gene>
<dbReference type="PANTHER" id="PTHR23355:SF42">
    <property type="entry name" value="RIBONUCLEASE II, CHLOROPLASTIC_MITOCHONDRIAL"/>
    <property type="match status" value="1"/>
</dbReference>
<dbReference type="InterPro" id="IPR001900">
    <property type="entry name" value="RNase_II/R"/>
</dbReference>
<dbReference type="InterPro" id="IPR018247">
    <property type="entry name" value="EF_Hand_1_Ca_BS"/>
</dbReference>
<dbReference type="PANTHER" id="PTHR23355">
    <property type="entry name" value="RIBONUCLEASE"/>
    <property type="match status" value="1"/>
</dbReference>
<keyword evidence="4" id="KW-1185">Reference proteome</keyword>
<dbReference type="GO" id="GO:0006402">
    <property type="term" value="P:mRNA catabolic process"/>
    <property type="evidence" value="ECO:0007669"/>
    <property type="project" value="TreeGrafter"/>
</dbReference>
<protein>
    <submittedName>
        <fullName evidence="3">Exoribonuclease R</fullName>
    </submittedName>
</protein>
<dbReference type="PROSITE" id="PS00018">
    <property type="entry name" value="EF_HAND_1"/>
    <property type="match status" value="1"/>
</dbReference>
<dbReference type="RefSeq" id="WP_084754558.1">
    <property type="nucleotide sequence ID" value="NZ_CALGVN010000026.1"/>
</dbReference>
<reference evidence="3 4" key="1">
    <citation type="submission" date="2016-11" db="EMBL/GenBank/DDBJ databases">
        <authorList>
            <person name="Jaros S."/>
            <person name="Januszkiewicz K."/>
            <person name="Wedrychowicz H."/>
        </authorList>
    </citation>
    <scope>NUCLEOTIDE SEQUENCE [LARGE SCALE GENOMIC DNA]</scope>
    <source>
        <strain evidence="3 4">DSM 43832</strain>
    </source>
</reference>
<dbReference type="InterPro" id="IPR050180">
    <property type="entry name" value="RNR_Ribonuclease"/>
</dbReference>
<accession>A0A1M6R5Q0</accession>
<proteinExistence type="predicted"/>
<dbReference type="GO" id="GO:0000932">
    <property type="term" value="C:P-body"/>
    <property type="evidence" value="ECO:0007669"/>
    <property type="project" value="TreeGrafter"/>
</dbReference>
<name>A0A1M6R5Q0_PSETH</name>
<dbReference type="STRING" id="1848.SAMN05443637_104191"/>
<dbReference type="EMBL" id="FRAP01000004">
    <property type="protein sequence ID" value="SHK27657.1"/>
    <property type="molecule type" value="Genomic_DNA"/>
</dbReference>
<dbReference type="Pfam" id="PF00773">
    <property type="entry name" value="RNB"/>
    <property type="match status" value="1"/>
</dbReference>
<evidence type="ECO:0000313" key="4">
    <source>
        <dbReference type="Proteomes" id="UP000184363"/>
    </source>
</evidence>
<feature type="domain" description="RNB" evidence="2">
    <location>
        <begin position="60"/>
        <end position="381"/>
    </location>
</feature>
<dbReference type="GO" id="GO:0003723">
    <property type="term" value="F:RNA binding"/>
    <property type="evidence" value="ECO:0007669"/>
    <property type="project" value="InterPro"/>
</dbReference>
<dbReference type="AlphaFoldDB" id="A0A1M6R5Q0"/>
<evidence type="ECO:0000313" key="3">
    <source>
        <dbReference type="EMBL" id="SHK27657.1"/>
    </source>
</evidence>
<evidence type="ECO:0000256" key="1">
    <source>
        <dbReference type="SAM" id="MobiDB-lite"/>
    </source>
</evidence>
<feature type="region of interest" description="Disordered" evidence="1">
    <location>
        <begin position="1"/>
        <end position="32"/>
    </location>
</feature>
<organism evidence="3 4">
    <name type="scientific">Pseudonocardia thermophila</name>
    <dbReference type="NCBI Taxonomy" id="1848"/>
    <lineage>
        <taxon>Bacteria</taxon>
        <taxon>Bacillati</taxon>
        <taxon>Actinomycetota</taxon>
        <taxon>Actinomycetes</taxon>
        <taxon>Pseudonocardiales</taxon>
        <taxon>Pseudonocardiaceae</taxon>
        <taxon>Pseudonocardia</taxon>
    </lineage>
</organism>
<sequence>MPSSGVRPDPAPAPGATGSRPGPDFDAVRQEFELPAGFPPEALAEAEAAAARAITAEPGRIDATDIELVTIDPPGSKDLDQAVGIERVGRGFRVHYAIADVGAVVTPGGALDAEVRRRGQTIYLPDGSVPLHPPVLSEQAASLLPDGPRRAVLWTIDLDADGAVTATDVRRAVVASRARLDYAGVQAQIDAREELHPAIAALPEVGRLRRAAAVARGAIELELPEQEIVQDDDGWTLRVRARLPVEDWNAEISLLAGTVAADMMLRAGIGLLRTLPAPDAEAVAGLRRAAERLGFDWPDGASAAEVLAGLPDDGSAPVLALRRAATTLLRGAGYAAFGAGAAPPPDPGHGGIGAPYAHVTAPLRRLVDRFGTEICLAVAAGRTPDSWLLEALPQLPDVMSASDSLAGRVARACLDRTEAARLAGRVGETFEVIVLRAAGPEGEPGEVYLPDPAVIARCAGAPKAGVTVAVTLTAADPSTGRVLFTAIDQ</sequence>
<dbReference type="Pfam" id="PF18614">
    <property type="entry name" value="RNase_II_C_S1"/>
    <property type="match status" value="1"/>
</dbReference>
<dbReference type="SMART" id="SM00955">
    <property type="entry name" value="RNB"/>
    <property type="match status" value="1"/>
</dbReference>
<dbReference type="SUPFAM" id="SSF50249">
    <property type="entry name" value="Nucleic acid-binding proteins"/>
    <property type="match status" value="1"/>
</dbReference>
<dbReference type="InterPro" id="IPR040596">
    <property type="entry name" value="RNase_II_C_S1"/>
</dbReference>
<evidence type="ECO:0000259" key="2">
    <source>
        <dbReference type="SMART" id="SM00955"/>
    </source>
</evidence>
<dbReference type="Proteomes" id="UP000184363">
    <property type="component" value="Unassembled WGS sequence"/>
</dbReference>